<gene>
    <name evidence="7" type="ORF">HPBE_LOCUS13374</name>
</gene>
<dbReference type="InterPro" id="IPR036719">
    <property type="entry name" value="Neuro-gated_channel_TM_sf"/>
</dbReference>
<name>A0A183FXS2_HELPZ</name>
<dbReference type="InterPro" id="IPR038050">
    <property type="entry name" value="Neuro_actylchol_rec"/>
</dbReference>
<dbReference type="PROSITE" id="PS00236">
    <property type="entry name" value="NEUROTR_ION_CHANNEL"/>
    <property type="match status" value="1"/>
</dbReference>
<reference evidence="9" key="2">
    <citation type="submission" date="2019-09" db="UniProtKB">
        <authorList>
            <consortium name="WormBaseParasite"/>
        </authorList>
    </citation>
    <scope>IDENTIFICATION</scope>
</reference>
<dbReference type="InterPro" id="IPR036734">
    <property type="entry name" value="Neur_chan_lig-bd_sf"/>
</dbReference>
<feature type="transmembrane region" description="Helical" evidence="5">
    <location>
        <begin position="29"/>
        <end position="47"/>
    </location>
</feature>
<evidence type="ECO:0000313" key="7">
    <source>
        <dbReference type="EMBL" id="VDO95890.1"/>
    </source>
</evidence>
<feature type="transmembrane region" description="Helical" evidence="5">
    <location>
        <begin position="182"/>
        <end position="199"/>
    </location>
</feature>
<dbReference type="GO" id="GO:0005230">
    <property type="term" value="F:extracellular ligand-gated monoatomic ion channel activity"/>
    <property type="evidence" value="ECO:0007669"/>
    <property type="project" value="InterPro"/>
</dbReference>
<dbReference type="Pfam" id="PF02931">
    <property type="entry name" value="Neur_chan_LBD"/>
    <property type="match status" value="1"/>
</dbReference>
<dbReference type="Gene3D" id="2.70.170.10">
    <property type="entry name" value="Neurotransmitter-gated ion-channel ligand-binding domain"/>
    <property type="match status" value="1"/>
</dbReference>
<evidence type="ECO:0000256" key="5">
    <source>
        <dbReference type="SAM" id="Phobius"/>
    </source>
</evidence>
<evidence type="ECO:0000256" key="3">
    <source>
        <dbReference type="ARBA" id="ARBA00022989"/>
    </source>
</evidence>
<reference evidence="7 8" key="1">
    <citation type="submission" date="2018-11" db="EMBL/GenBank/DDBJ databases">
        <authorList>
            <consortium name="Pathogen Informatics"/>
        </authorList>
    </citation>
    <scope>NUCLEOTIDE SEQUENCE [LARGE SCALE GENOMIC DNA]</scope>
</reference>
<dbReference type="SUPFAM" id="SSF90112">
    <property type="entry name" value="Neurotransmitter-gated ion-channel transmembrane pore"/>
    <property type="match status" value="2"/>
</dbReference>
<sequence length="377" mass="43460">MDRQEIIATEDRMADLRFDGSVRISNPSIVSYAFFMFCILHLITYPCPLRIESFPYDHQLCNLTIGQYILLQRLWLRTNRRSSRGKGSGLETVEHLKCLPTVACLLQGNSEWELLSIRAVEEVQVYPDRNESYSAVIYQVKLKRKPVYYVLVIQAPTFIMSTLAIFGIFSPFSNTQERREKVTLGLNMFVSVSMMLNLVSDMMPKASRLPLLGNFFCFAPIYFATYRDKTIELPIPAAGRCNYILSEVFVTSAALIVSMVILVTHERCHTRRIRPPPWVVRVFLCQCSTQRVIDEELVNPPPPYSTSDNTPAVQIFQQSEFIEALEQATAVLRTTIDRLRREDDVRLTWIRVFDHIDLVCLITFQTLNISCSLLFMR</sequence>
<feature type="transmembrane region" description="Helical" evidence="5">
    <location>
        <begin position="147"/>
        <end position="170"/>
    </location>
</feature>
<evidence type="ECO:0000313" key="9">
    <source>
        <dbReference type="WBParaSite" id="HPBE_0001337301-mRNA-1"/>
    </source>
</evidence>
<proteinExistence type="predicted"/>
<keyword evidence="8" id="KW-1185">Reference proteome</keyword>
<keyword evidence="4 5" id="KW-0472">Membrane</keyword>
<dbReference type="Proteomes" id="UP000050761">
    <property type="component" value="Unassembled WGS sequence"/>
</dbReference>
<feature type="transmembrane region" description="Helical" evidence="5">
    <location>
        <begin position="243"/>
        <end position="264"/>
    </location>
</feature>
<dbReference type="CDD" id="cd19051">
    <property type="entry name" value="LGIC_TM_cation"/>
    <property type="match status" value="1"/>
</dbReference>
<dbReference type="GO" id="GO:0004888">
    <property type="term" value="F:transmembrane signaling receptor activity"/>
    <property type="evidence" value="ECO:0007669"/>
    <property type="project" value="InterPro"/>
</dbReference>
<evidence type="ECO:0000259" key="6">
    <source>
        <dbReference type="Pfam" id="PF02931"/>
    </source>
</evidence>
<dbReference type="WBParaSite" id="HPBE_0001337301-mRNA-1">
    <property type="protein sequence ID" value="HPBE_0001337301-mRNA-1"/>
    <property type="gene ID" value="HPBE_0001337301"/>
</dbReference>
<evidence type="ECO:0000256" key="1">
    <source>
        <dbReference type="ARBA" id="ARBA00004141"/>
    </source>
</evidence>
<dbReference type="InterPro" id="IPR006201">
    <property type="entry name" value="Neur_channel"/>
</dbReference>
<keyword evidence="2 5" id="KW-0812">Transmembrane</keyword>
<feature type="domain" description="Neurotransmitter-gated ion-channel ligand-binding" evidence="6">
    <location>
        <begin position="42"/>
        <end position="146"/>
    </location>
</feature>
<dbReference type="SUPFAM" id="SSF63712">
    <property type="entry name" value="Nicotinic receptor ligand binding domain-like"/>
    <property type="match status" value="1"/>
</dbReference>
<dbReference type="AlphaFoldDB" id="A0A183FXS2"/>
<evidence type="ECO:0000313" key="8">
    <source>
        <dbReference type="Proteomes" id="UP000050761"/>
    </source>
</evidence>
<dbReference type="EMBL" id="UZAH01027887">
    <property type="protein sequence ID" value="VDO95890.1"/>
    <property type="molecule type" value="Genomic_DNA"/>
</dbReference>
<evidence type="ECO:0000256" key="2">
    <source>
        <dbReference type="ARBA" id="ARBA00022692"/>
    </source>
</evidence>
<organism evidence="8 9">
    <name type="scientific">Heligmosomoides polygyrus</name>
    <name type="common">Parasitic roundworm</name>
    <dbReference type="NCBI Taxonomy" id="6339"/>
    <lineage>
        <taxon>Eukaryota</taxon>
        <taxon>Metazoa</taxon>
        <taxon>Ecdysozoa</taxon>
        <taxon>Nematoda</taxon>
        <taxon>Chromadorea</taxon>
        <taxon>Rhabditida</taxon>
        <taxon>Rhabditina</taxon>
        <taxon>Rhabditomorpha</taxon>
        <taxon>Strongyloidea</taxon>
        <taxon>Heligmosomidae</taxon>
        <taxon>Heligmosomoides</taxon>
    </lineage>
</organism>
<accession>A0A3P7Z876</accession>
<dbReference type="GO" id="GO:0016020">
    <property type="term" value="C:membrane"/>
    <property type="evidence" value="ECO:0007669"/>
    <property type="project" value="UniProtKB-SubCell"/>
</dbReference>
<dbReference type="InterPro" id="IPR018000">
    <property type="entry name" value="Neurotransmitter_ion_chnl_CS"/>
</dbReference>
<dbReference type="PANTHER" id="PTHR18945">
    <property type="entry name" value="NEUROTRANSMITTER GATED ION CHANNEL"/>
    <property type="match status" value="1"/>
</dbReference>
<dbReference type="OrthoDB" id="6097796at2759"/>
<accession>A0A183FXS2</accession>
<keyword evidence="3 5" id="KW-1133">Transmembrane helix</keyword>
<evidence type="ECO:0000256" key="4">
    <source>
        <dbReference type="ARBA" id="ARBA00023136"/>
    </source>
</evidence>
<feature type="transmembrane region" description="Helical" evidence="5">
    <location>
        <begin position="206"/>
        <end position="223"/>
    </location>
</feature>
<protein>
    <submittedName>
        <fullName evidence="9">Neur_chan_LBD domain-containing protein</fullName>
    </submittedName>
</protein>
<dbReference type="Gene3D" id="1.20.58.390">
    <property type="entry name" value="Neurotransmitter-gated ion-channel transmembrane domain"/>
    <property type="match status" value="1"/>
</dbReference>
<comment type="subcellular location">
    <subcellularLocation>
        <location evidence="1">Membrane</location>
        <topology evidence="1">Multi-pass membrane protein</topology>
    </subcellularLocation>
</comment>
<dbReference type="InterPro" id="IPR006202">
    <property type="entry name" value="Neur_chan_lig-bd"/>
</dbReference>